<gene>
    <name evidence="2" type="ORF">E2A64_01495</name>
</gene>
<sequence length="171" mass="17794">MVRRPVCRRPAGGRHLMNDPALTLAEGAPVHATAVVIGERGLLLTGASGSGKTTTALRCMSSARTTGTHAALIADDGVNLAVSGGRVIARCPQPIAGRAEIRGTGIFSFAWRQSAVLEAVVMAASPEGAGRLPPDDEFCMIGTCRLKLIRVDYRSPVDPLQVILSALAAKP</sequence>
<feature type="domain" description="HPr kinase/phosphorylase C-terminal" evidence="1">
    <location>
        <begin position="24"/>
        <end position="108"/>
    </location>
</feature>
<dbReference type="InterPro" id="IPR011104">
    <property type="entry name" value="Hpr_kin/Pase_C"/>
</dbReference>
<dbReference type="EMBL" id="SMSI01000001">
    <property type="protein sequence ID" value="TDH37841.1"/>
    <property type="molecule type" value="Genomic_DNA"/>
</dbReference>
<evidence type="ECO:0000313" key="2">
    <source>
        <dbReference type="EMBL" id="TDH37841.1"/>
    </source>
</evidence>
<dbReference type="Gene3D" id="3.40.50.300">
    <property type="entry name" value="P-loop containing nucleotide triphosphate hydrolases"/>
    <property type="match status" value="1"/>
</dbReference>
<dbReference type="AlphaFoldDB" id="A0A4R5PMS2"/>
<evidence type="ECO:0000259" key="1">
    <source>
        <dbReference type="Pfam" id="PF07475"/>
    </source>
</evidence>
<name>A0A4R5PMS2_9HYPH</name>
<organism evidence="2 3">
    <name type="scientific">Pseudohoeflea suaedae</name>
    <dbReference type="NCBI Taxonomy" id="877384"/>
    <lineage>
        <taxon>Bacteria</taxon>
        <taxon>Pseudomonadati</taxon>
        <taxon>Pseudomonadota</taxon>
        <taxon>Alphaproteobacteria</taxon>
        <taxon>Hyphomicrobiales</taxon>
        <taxon>Rhizobiaceae</taxon>
        <taxon>Pseudohoeflea</taxon>
    </lineage>
</organism>
<keyword evidence="2" id="KW-0418">Kinase</keyword>
<dbReference type="Pfam" id="PF07475">
    <property type="entry name" value="Hpr_kinase_C"/>
    <property type="match status" value="1"/>
</dbReference>
<comment type="caution">
    <text evidence="2">The sequence shown here is derived from an EMBL/GenBank/DDBJ whole genome shotgun (WGS) entry which is preliminary data.</text>
</comment>
<protein>
    <submittedName>
        <fullName evidence="2">HPr kinase/phosphorylase</fullName>
    </submittedName>
</protein>
<proteinExistence type="predicted"/>
<dbReference type="GO" id="GO:0006109">
    <property type="term" value="P:regulation of carbohydrate metabolic process"/>
    <property type="evidence" value="ECO:0007669"/>
    <property type="project" value="InterPro"/>
</dbReference>
<dbReference type="SUPFAM" id="SSF53795">
    <property type="entry name" value="PEP carboxykinase-like"/>
    <property type="match status" value="1"/>
</dbReference>
<accession>A0A4R5PMS2</accession>
<dbReference type="GO" id="GO:0005524">
    <property type="term" value="F:ATP binding"/>
    <property type="evidence" value="ECO:0007669"/>
    <property type="project" value="InterPro"/>
</dbReference>
<keyword evidence="3" id="KW-1185">Reference proteome</keyword>
<dbReference type="InterPro" id="IPR027417">
    <property type="entry name" value="P-loop_NTPase"/>
</dbReference>
<evidence type="ECO:0000313" key="3">
    <source>
        <dbReference type="Proteomes" id="UP000295131"/>
    </source>
</evidence>
<dbReference type="GO" id="GO:0000155">
    <property type="term" value="F:phosphorelay sensor kinase activity"/>
    <property type="evidence" value="ECO:0007669"/>
    <property type="project" value="InterPro"/>
</dbReference>
<reference evidence="2 3" key="1">
    <citation type="journal article" date="2013" name="Int. J. Syst. Evol. Microbiol.">
        <title>Hoeflea suaedae sp. nov., an endophytic bacterium isolated from the root of the halophyte Suaeda maritima.</title>
        <authorList>
            <person name="Chung E.J."/>
            <person name="Park J.A."/>
            <person name="Pramanik P."/>
            <person name="Bibi F."/>
            <person name="Jeon C.O."/>
            <person name="Chung Y.R."/>
        </authorList>
    </citation>
    <scope>NUCLEOTIDE SEQUENCE [LARGE SCALE GENOMIC DNA]</scope>
    <source>
        <strain evidence="2 3">YC6898</strain>
    </source>
</reference>
<dbReference type="Proteomes" id="UP000295131">
    <property type="component" value="Unassembled WGS sequence"/>
</dbReference>
<keyword evidence="2" id="KW-0808">Transferase</keyword>